<dbReference type="GO" id="GO:0003700">
    <property type="term" value="F:DNA-binding transcription factor activity"/>
    <property type="evidence" value="ECO:0007669"/>
    <property type="project" value="TreeGrafter"/>
</dbReference>
<dbReference type="PANTHER" id="PTHR30146">
    <property type="entry name" value="LACI-RELATED TRANSCRIPTIONAL REPRESSOR"/>
    <property type="match status" value="1"/>
</dbReference>
<evidence type="ECO:0000313" key="5">
    <source>
        <dbReference type="EMBL" id="AKJ29643.1"/>
    </source>
</evidence>
<dbReference type="InterPro" id="IPR046335">
    <property type="entry name" value="LacI/GalR-like_sensor"/>
</dbReference>
<dbReference type="SUPFAM" id="SSF53822">
    <property type="entry name" value="Periplasmic binding protein-like I"/>
    <property type="match status" value="1"/>
</dbReference>
<dbReference type="EMBL" id="CP011371">
    <property type="protein sequence ID" value="AKJ29643.1"/>
    <property type="molecule type" value="Genomic_DNA"/>
</dbReference>
<dbReference type="Pfam" id="PF13377">
    <property type="entry name" value="Peripla_BP_3"/>
    <property type="match status" value="1"/>
</dbReference>
<dbReference type="PROSITE" id="PS00356">
    <property type="entry name" value="HTH_LACI_1"/>
    <property type="match status" value="1"/>
</dbReference>
<dbReference type="PROSITE" id="PS50932">
    <property type="entry name" value="HTH_LACI_2"/>
    <property type="match status" value="1"/>
</dbReference>
<dbReference type="CDD" id="cd06270">
    <property type="entry name" value="PBP1_GalS-like"/>
    <property type="match status" value="1"/>
</dbReference>
<evidence type="ECO:0000313" key="6">
    <source>
        <dbReference type="Proteomes" id="UP000035352"/>
    </source>
</evidence>
<dbReference type="SUPFAM" id="SSF47413">
    <property type="entry name" value="lambda repressor-like DNA-binding domains"/>
    <property type="match status" value="1"/>
</dbReference>
<dbReference type="KEGG" id="pbh:AAW51_2952"/>
<dbReference type="CDD" id="cd01392">
    <property type="entry name" value="HTH_LacI"/>
    <property type="match status" value="1"/>
</dbReference>
<dbReference type="InterPro" id="IPR028082">
    <property type="entry name" value="Peripla_BP_I"/>
</dbReference>
<keyword evidence="6" id="KW-1185">Reference proteome</keyword>
<keyword evidence="1" id="KW-0805">Transcription regulation</keyword>
<accession>A0A0G3BNS5</accession>
<dbReference type="Gene3D" id="1.10.260.40">
    <property type="entry name" value="lambda repressor-like DNA-binding domains"/>
    <property type="match status" value="1"/>
</dbReference>
<sequence length="338" mass="36656">MATIKDVARLAGVGVGTASRVLSGKGSFSAEAQARVEEAIKALDFRPSSTARALSLRSTGTVGVFVPDFKGPFYGPMLHAIDTELRRHGRHMVAANGCGHEDARQQALDGARFLIDRECDGLIVSSNALRDADFVDLQQRQPRIAVVNRQVKGFKSTSFSVDHRLGGRLAAQALLGQGHRHIAIIQGPQSAPDNRQRVQAFLDEVGRHGVARDRVAIEDGDFTAHSGWQATERLLGRGERFTGLFCANDQMAMAAMSCLQSAGRVVPRDVSVVGYDDADIAAFLSPRLTTVRIAIGDMALNACRMIINLCYRTELPVSQQFMPELVVRESLGPAPRRP</sequence>
<evidence type="ECO:0000256" key="3">
    <source>
        <dbReference type="ARBA" id="ARBA00023163"/>
    </source>
</evidence>
<dbReference type="AlphaFoldDB" id="A0A0G3BNS5"/>
<proteinExistence type="predicted"/>
<dbReference type="InterPro" id="IPR010982">
    <property type="entry name" value="Lambda_DNA-bd_dom_sf"/>
</dbReference>
<organism evidence="5 6">
    <name type="scientific">Caldimonas brevitalea</name>
    <dbReference type="NCBI Taxonomy" id="413882"/>
    <lineage>
        <taxon>Bacteria</taxon>
        <taxon>Pseudomonadati</taxon>
        <taxon>Pseudomonadota</taxon>
        <taxon>Betaproteobacteria</taxon>
        <taxon>Burkholderiales</taxon>
        <taxon>Sphaerotilaceae</taxon>
        <taxon>Caldimonas</taxon>
    </lineage>
</organism>
<dbReference type="Proteomes" id="UP000035352">
    <property type="component" value="Chromosome"/>
</dbReference>
<feature type="domain" description="HTH lacI-type" evidence="4">
    <location>
        <begin position="2"/>
        <end position="56"/>
    </location>
</feature>
<gene>
    <name evidence="5" type="primary">lacI</name>
    <name evidence="5" type="ORF">AAW51_2952</name>
</gene>
<dbReference type="Gene3D" id="3.40.50.2300">
    <property type="match status" value="2"/>
</dbReference>
<evidence type="ECO:0000256" key="2">
    <source>
        <dbReference type="ARBA" id="ARBA00023125"/>
    </source>
</evidence>
<evidence type="ECO:0000259" key="4">
    <source>
        <dbReference type="PROSITE" id="PS50932"/>
    </source>
</evidence>
<evidence type="ECO:0000256" key="1">
    <source>
        <dbReference type="ARBA" id="ARBA00023015"/>
    </source>
</evidence>
<dbReference type="STRING" id="413882.AAW51_2952"/>
<dbReference type="OrthoDB" id="9805642at2"/>
<keyword evidence="2" id="KW-0238">DNA-binding</keyword>
<dbReference type="PANTHER" id="PTHR30146:SF109">
    <property type="entry name" value="HTH-TYPE TRANSCRIPTIONAL REGULATOR GALS"/>
    <property type="match status" value="1"/>
</dbReference>
<dbReference type="InterPro" id="IPR000843">
    <property type="entry name" value="HTH_LacI"/>
</dbReference>
<name>A0A0G3BNS5_9BURK</name>
<dbReference type="GO" id="GO:0000976">
    <property type="term" value="F:transcription cis-regulatory region binding"/>
    <property type="evidence" value="ECO:0007669"/>
    <property type="project" value="TreeGrafter"/>
</dbReference>
<dbReference type="Pfam" id="PF00356">
    <property type="entry name" value="LacI"/>
    <property type="match status" value="1"/>
</dbReference>
<keyword evidence="3" id="KW-0804">Transcription</keyword>
<dbReference type="RefSeq" id="WP_047195209.1">
    <property type="nucleotide sequence ID" value="NZ_CP011371.1"/>
</dbReference>
<dbReference type="SMART" id="SM00354">
    <property type="entry name" value="HTH_LACI"/>
    <property type="match status" value="1"/>
</dbReference>
<dbReference type="PATRIC" id="fig|413882.6.peg.3082"/>
<protein>
    <submittedName>
        <fullName evidence="5">LacI family transcriptional regulator</fullName>
    </submittedName>
</protein>
<reference evidence="5 6" key="1">
    <citation type="submission" date="2015-05" db="EMBL/GenBank/DDBJ databases">
        <authorList>
            <person name="Tang B."/>
            <person name="Yu Y."/>
        </authorList>
    </citation>
    <scope>NUCLEOTIDE SEQUENCE [LARGE SCALE GENOMIC DNA]</scope>
    <source>
        <strain evidence="5 6">DSM 7029</strain>
    </source>
</reference>